<evidence type="ECO:0000313" key="5">
    <source>
        <dbReference type="EMBL" id="PZP32974.1"/>
    </source>
</evidence>
<dbReference type="Pfam" id="PF00027">
    <property type="entry name" value="cNMP_binding"/>
    <property type="match status" value="1"/>
</dbReference>
<dbReference type="PROSITE" id="PS51063">
    <property type="entry name" value="HTH_CRP_2"/>
    <property type="match status" value="1"/>
</dbReference>
<evidence type="ECO:0000256" key="1">
    <source>
        <dbReference type="ARBA" id="ARBA00023015"/>
    </source>
</evidence>
<dbReference type="EMBL" id="QFOD01000007">
    <property type="protein sequence ID" value="PZP32974.1"/>
    <property type="molecule type" value="Genomic_DNA"/>
</dbReference>
<sequence length="235" mass="25206">MSSSTDGAGPPADGRAAPCSQCWQAAQCPQSCQDGQPRLPPAGQDVRLRSFRRGSLALREGERPERCMFVKSGLLLIRQTGLDGIARAIAVIGPGYLLGFTSAHMRQGSLLSAQALTTVSACELPAGVPDRVCLARYTRQSVSTLASWSQLMRIPQLPARLAAALHLIASVQPSLSTLMPSQSVLAELLCVTRESVNRSWREFEARGIVRRRHGRTVGLDLEALLHIARGDGAVS</sequence>
<dbReference type="GO" id="GO:0003677">
    <property type="term" value="F:DNA binding"/>
    <property type="evidence" value="ECO:0007669"/>
    <property type="project" value="UniProtKB-KW"/>
</dbReference>
<organism evidence="5 6">
    <name type="scientific">Roseateles depolymerans</name>
    <dbReference type="NCBI Taxonomy" id="76731"/>
    <lineage>
        <taxon>Bacteria</taxon>
        <taxon>Pseudomonadati</taxon>
        <taxon>Pseudomonadota</taxon>
        <taxon>Betaproteobacteria</taxon>
        <taxon>Burkholderiales</taxon>
        <taxon>Sphaerotilaceae</taxon>
        <taxon>Roseateles</taxon>
    </lineage>
</organism>
<dbReference type="SUPFAM" id="SSF51206">
    <property type="entry name" value="cAMP-binding domain-like"/>
    <property type="match status" value="1"/>
</dbReference>
<dbReference type="InterPro" id="IPR012318">
    <property type="entry name" value="HTH_CRP"/>
</dbReference>
<name>A0A2W5DT92_9BURK</name>
<dbReference type="CDD" id="cd00038">
    <property type="entry name" value="CAP_ED"/>
    <property type="match status" value="1"/>
</dbReference>
<evidence type="ECO:0000256" key="3">
    <source>
        <dbReference type="ARBA" id="ARBA00023163"/>
    </source>
</evidence>
<keyword evidence="3" id="KW-0804">Transcription</keyword>
<dbReference type="GO" id="GO:0006355">
    <property type="term" value="P:regulation of DNA-templated transcription"/>
    <property type="evidence" value="ECO:0007669"/>
    <property type="project" value="InterPro"/>
</dbReference>
<dbReference type="InterPro" id="IPR000595">
    <property type="entry name" value="cNMP-bd_dom"/>
</dbReference>
<dbReference type="InterPro" id="IPR014710">
    <property type="entry name" value="RmlC-like_jellyroll"/>
</dbReference>
<protein>
    <recommendedName>
        <fullName evidence="4">HTH crp-type domain-containing protein</fullName>
    </recommendedName>
</protein>
<evidence type="ECO:0000256" key="2">
    <source>
        <dbReference type="ARBA" id="ARBA00023125"/>
    </source>
</evidence>
<dbReference type="Proteomes" id="UP000249633">
    <property type="component" value="Unassembled WGS sequence"/>
</dbReference>
<evidence type="ECO:0000313" key="6">
    <source>
        <dbReference type="Proteomes" id="UP000249633"/>
    </source>
</evidence>
<keyword evidence="1" id="KW-0805">Transcription regulation</keyword>
<dbReference type="AlphaFoldDB" id="A0A2W5DT92"/>
<feature type="domain" description="HTH crp-type" evidence="4">
    <location>
        <begin position="155"/>
        <end position="222"/>
    </location>
</feature>
<gene>
    <name evidence="5" type="ORF">DI603_09905</name>
</gene>
<reference evidence="5 6" key="1">
    <citation type="submission" date="2017-08" db="EMBL/GenBank/DDBJ databases">
        <title>Infants hospitalized years apart are colonized by the same room-sourced microbial strains.</title>
        <authorList>
            <person name="Brooks B."/>
            <person name="Olm M.R."/>
            <person name="Firek B.A."/>
            <person name="Baker R."/>
            <person name="Thomas B.C."/>
            <person name="Morowitz M.J."/>
            <person name="Banfield J.F."/>
        </authorList>
    </citation>
    <scope>NUCLEOTIDE SEQUENCE [LARGE SCALE GENOMIC DNA]</scope>
    <source>
        <strain evidence="5">S2_012_000_R2_81</strain>
    </source>
</reference>
<dbReference type="InterPro" id="IPR036390">
    <property type="entry name" value="WH_DNA-bd_sf"/>
</dbReference>
<comment type="caution">
    <text evidence="5">The sequence shown here is derived from an EMBL/GenBank/DDBJ whole genome shotgun (WGS) entry which is preliminary data.</text>
</comment>
<dbReference type="Gene3D" id="2.60.120.10">
    <property type="entry name" value="Jelly Rolls"/>
    <property type="match status" value="1"/>
</dbReference>
<dbReference type="InterPro" id="IPR018490">
    <property type="entry name" value="cNMP-bd_dom_sf"/>
</dbReference>
<keyword evidence="2" id="KW-0238">DNA-binding</keyword>
<proteinExistence type="predicted"/>
<dbReference type="SUPFAM" id="SSF46785">
    <property type="entry name" value="Winged helix' DNA-binding domain"/>
    <property type="match status" value="1"/>
</dbReference>
<accession>A0A2W5DT92</accession>
<evidence type="ECO:0000259" key="4">
    <source>
        <dbReference type="PROSITE" id="PS51063"/>
    </source>
</evidence>
<dbReference type="Pfam" id="PF13545">
    <property type="entry name" value="HTH_Crp_2"/>
    <property type="match status" value="1"/>
</dbReference>